<dbReference type="Proteomes" id="UP000007473">
    <property type="component" value="Chromosome"/>
</dbReference>
<dbReference type="InterPro" id="IPR005706">
    <property type="entry name" value="Ribosomal_uS2_bac/mit/plastid"/>
</dbReference>
<dbReference type="NCBIfam" id="TIGR01011">
    <property type="entry name" value="rpsB_bact"/>
    <property type="match status" value="1"/>
</dbReference>
<proteinExistence type="inferred from homology"/>
<evidence type="ECO:0000256" key="5">
    <source>
        <dbReference type="HAMAP-Rule" id="MF_00291"/>
    </source>
</evidence>
<dbReference type="InterPro" id="IPR001865">
    <property type="entry name" value="Ribosomal_uS2"/>
</dbReference>
<evidence type="ECO:0000256" key="3">
    <source>
        <dbReference type="ARBA" id="ARBA00023274"/>
    </source>
</evidence>
<evidence type="ECO:0000313" key="8">
    <source>
        <dbReference type="Proteomes" id="UP000007473"/>
    </source>
</evidence>
<dbReference type="EMBL" id="CP002458">
    <property type="protein sequence ID" value="ADV34539.1"/>
    <property type="molecule type" value="Genomic_DNA"/>
</dbReference>
<dbReference type="HAMAP" id="MF_00291_B">
    <property type="entry name" value="Ribosomal_uS2_B"/>
    <property type="match status" value="1"/>
</dbReference>
<dbReference type="Pfam" id="PF00318">
    <property type="entry name" value="Ribosomal_S2"/>
    <property type="match status" value="1"/>
</dbReference>
<evidence type="ECO:0000256" key="4">
    <source>
        <dbReference type="ARBA" id="ARBA00035256"/>
    </source>
</evidence>
<comment type="similarity">
    <text evidence="1 5">Belongs to the universal ribosomal protein uS2 family.</text>
</comment>
<protein>
    <recommendedName>
        <fullName evidence="4 5">Small ribosomal subunit protein uS2</fullName>
    </recommendedName>
</protein>
<feature type="compositionally biased region" description="Basic and acidic residues" evidence="6">
    <location>
        <begin position="280"/>
        <end position="330"/>
    </location>
</feature>
<name>A0AB32XBU4_MYCFM</name>
<sequence length="330" mass="37581">MSEKKETAVQETAKVEKKFIVSKDKLLEAGTYFGHKASMWNPRMKEFLLPQPKRGVHVINSNFTLQRLEFIYNLLNKFLAKNPHASFIFVGTKKQARETIKDNALRINSYYVTERWLGGTLTNSSTIFKRVKTMEELEAKAAKGFEGYTKKEGLLFQKKLDKLHKNLEGIRRMQGLPTFMIVADPNDDEIAVKEARKKGVKIIGILDSNANPDLVDFGIPANDDSAKSITLIITILADAIATARGGRARFAFQPDEKIVLPEFKSERKENNFVRRPFNHNRNENHEAGERKAHHSENHEQEVKEEKSSKGKKQSEEVVAKKPDTKKTATK</sequence>
<dbReference type="SUPFAM" id="SSF52313">
    <property type="entry name" value="Ribosomal protein S2"/>
    <property type="match status" value="1"/>
</dbReference>
<organism evidence="7 8">
    <name type="scientific">Mycoplasmopsis fermentans (strain M64)</name>
    <name type="common">Mycoplasma fermentans</name>
    <dbReference type="NCBI Taxonomy" id="943945"/>
    <lineage>
        <taxon>Bacteria</taxon>
        <taxon>Bacillati</taxon>
        <taxon>Mycoplasmatota</taxon>
        <taxon>Mycoplasmoidales</taxon>
        <taxon>Metamycoplasmataceae</taxon>
        <taxon>Mycoplasmopsis</taxon>
    </lineage>
</organism>
<dbReference type="CDD" id="cd01425">
    <property type="entry name" value="RPS2"/>
    <property type="match status" value="1"/>
</dbReference>
<keyword evidence="3 5" id="KW-0687">Ribonucleoprotein</keyword>
<dbReference type="Gene3D" id="1.10.287.610">
    <property type="entry name" value="Helix hairpin bin"/>
    <property type="match status" value="1"/>
</dbReference>
<keyword evidence="2 5" id="KW-0689">Ribosomal protein</keyword>
<dbReference type="GO" id="GO:0003735">
    <property type="term" value="F:structural constituent of ribosome"/>
    <property type="evidence" value="ECO:0007669"/>
    <property type="project" value="InterPro"/>
</dbReference>
<feature type="region of interest" description="Disordered" evidence="6">
    <location>
        <begin position="270"/>
        <end position="330"/>
    </location>
</feature>
<gene>
    <name evidence="5 7" type="primary">rpsB</name>
    <name evidence="7" type="ordered locus">MfeM64YM_0541</name>
</gene>
<dbReference type="GO" id="GO:0022627">
    <property type="term" value="C:cytosolic small ribosomal subunit"/>
    <property type="evidence" value="ECO:0007669"/>
    <property type="project" value="TreeGrafter"/>
</dbReference>
<evidence type="ECO:0000313" key="7">
    <source>
        <dbReference type="EMBL" id="ADV34539.1"/>
    </source>
</evidence>
<dbReference type="KEGG" id="mfm:MfeM64YM_0541"/>
<dbReference type="PANTHER" id="PTHR12534">
    <property type="entry name" value="30S RIBOSOMAL PROTEIN S2 PROKARYOTIC AND ORGANELLAR"/>
    <property type="match status" value="1"/>
</dbReference>
<dbReference type="PANTHER" id="PTHR12534:SF0">
    <property type="entry name" value="SMALL RIBOSOMAL SUBUNIT PROTEIN US2M"/>
    <property type="match status" value="1"/>
</dbReference>
<dbReference type="GO" id="GO:0006412">
    <property type="term" value="P:translation"/>
    <property type="evidence" value="ECO:0007669"/>
    <property type="project" value="UniProtKB-UniRule"/>
</dbReference>
<evidence type="ECO:0000256" key="1">
    <source>
        <dbReference type="ARBA" id="ARBA00006242"/>
    </source>
</evidence>
<dbReference type="RefSeq" id="WP_013526899.1">
    <property type="nucleotide sequence ID" value="NC_014921.1"/>
</dbReference>
<dbReference type="PRINTS" id="PR00395">
    <property type="entry name" value="RIBOSOMALS2"/>
</dbReference>
<dbReference type="InterPro" id="IPR023591">
    <property type="entry name" value="Ribosomal_uS2_flav_dom_sf"/>
</dbReference>
<evidence type="ECO:0000256" key="2">
    <source>
        <dbReference type="ARBA" id="ARBA00022980"/>
    </source>
</evidence>
<accession>A0AB32XBU4</accession>
<reference evidence="7 8" key="1">
    <citation type="journal article" date="2011" name="J. Bacteriol.">
        <title>Genome sequence of the repetitive-sequence-rich Mycoplasma fermentans strain M64.</title>
        <authorList>
            <person name="Shu H.W."/>
            <person name="Liu T.T."/>
            <person name="Chang H.Y."/>
            <person name="Liu Y.M."/>
            <person name="Wu K.M."/>
            <person name="Shu H.Y."/>
            <person name="Tsai S.F."/>
            <person name="Hsiao K.J."/>
            <person name="Hu W.S."/>
            <person name="Ng W.V."/>
        </authorList>
    </citation>
    <scope>NUCLEOTIDE SEQUENCE [LARGE SCALE GENOMIC DNA]</scope>
    <source>
        <strain evidence="7 8">M64</strain>
    </source>
</reference>
<dbReference type="Gene3D" id="3.40.50.10490">
    <property type="entry name" value="Glucose-6-phosphate isomerase like protein, domain 1"/>
    <property type="match status" value="1"/>
</dbReference>
<dbReference type="AlphaFoldDB" id="A0AB32XBU4"/>
<evidence type="ECO:0000256" key="6">
    <source>
        <dbReference type="SAM" id="MobiDB-lite"/>
    </source>
</evidence>